<keyword evidence="11" id="KW-0732">Signal</keyword>
<evidence type="ECO:0000256" key="4">
    <source>
        <dbReference type="ARBA" id="ARBA00022723"/>
    </source>
</evidence>
<sequence length="1009" mass="113201">MLFPLEYWILIVILTASNNVICASVQVNENNLRNLLTREEWEHLVGPVSHEAADLEVVSIPNLTKTRRLRRSVNLGTMRLNAAKLGSSFQLNLRPTPYLLDPDFKMVRRWRNFTEDFVSESARPNCFYQSEGPDRAALSVCDGLRGIISTQSSKLFTINPIPKRLQNKDENSSIQHIITRRDIREIPHFSLMESFHRKTVARTSDKTSFLRPGDKWATGSPNSRIQNVRIQDRKFAQTDNASASDSFCANSFLNLVIENGSRRERSVPPLGSSVHVETAVFVDRDLYDHMAINFGSDAETEKELIRFVLAMVNAVQLLYHDSSLGWPVNFVMKRLEILYADPAGLVRSHDIDTYLGNFCAWQKSENPVGDADPLHWDHALILTGLDLYVLSKNGKLSSQVVGLAPVAGMCTLTSSCTVNEGRHFESVYVVAHEIGHNLGMRHDGPMANNNCDPGSYLMSPTLGSGKITWSTCSRHYLHHFLQSPQSHCLMDQSSKIEQLDHSGNGALPGERFDAHQQCMLKYGRGSRHAMSQPLDDICRDLHCNRDRYTWTSHPALEGTICGPNKWCRSGRCVVRGQMVEDMGVSRPHEVIDGGWSEWSVFSDCASACLHGESGGLRTGSIGVMVSGRRCNNPRPENGGEACQGSDKKYKTCEAEQCSHVARTTVQDFADQICSRAKEVDSELIGTGIQRTSSDAEEVCTVWCYKRNGGYKSRGWTFPDGTACYMRRSSKSMYCISGVCREFLCDKFATENSVYLHSPELCVQRQHLISRDKRREVPIGSWVPTTECHSNCMGHGSGITLVEKKICKMCNSTINLRLCRYDETKCGKVVSVADHATKICTKYSAKVRRLSGLGMQISAVSDDPDRPCRLACQDEAVKHRFYLVNGEDGWFPFGTDCSLGNSARKAYCISGKCLEFGDDGMPLLELEGPMLRLHRVRRGTYRNQTSEPGPRSHLFHHIISEIQNLGKLDRRKKPLQYSIDFNNPIVVKHSYLPTQDDSNKIEGILMKLVT</sequence>
<dbReference type="PANTHER" id="PTHR13723:SF275">
    <property type="entry name" value="STALL, ISOFORM C"/>
    <property type="match status" value="1"/>
</dbReference>
<comment type="caution">
    <text evidence="10">Lacks conserved residue(s) required for the propagation of feature annotation.</text>
</comment>
<feature type="active site" evidence="10">
    <location>
        <position position="433"/>
    </location>
</feature>
<gene>
    <name evidence="13" type="ORF">BEMITA_LOCUS605</name>
</gene>
<dbReference type="KEGG" id="btab:109034055"/>
<keyword evidence="8" id="KW-1015">Disulfide bond</keyword>
<evidence type="ECO:0000256" key="5">
    <source>
        <dbReference type="ARBA" id="ARBA00022801"/>
    </source>
</evidence>
<evidence type="ECO:0000256" key="6">
    <source>
        <dbReference type="ARBA" id="ARBA00022833"/>
    </source>
</evidence>
<dbReference type="GO" id="GO:0005576">
    <property type="term" value="C:extracellular region"/>
    <property type="evidence" value="ECO:0007669"/>
    <property type="project" value="UniProtKB-SubCell"/>
</dbReference>
<evidence type="ECO:0000313" key="14">
    <source>
        <dbReference type="Proteomes" id="UP001152759"/>
    </source>
</evidence>
<dbReference type="CDD" id="cd04273">
    <property type="entry name" value="ZnMc_ADAMTS_like"/>
    <property type="match status" value="1"/>
</dbReference>
<dbReference type="InterPro" id="IPR041645">
    <property type="entry name" value="ADAMTS_CR_2"/>
</dbReference>
<dbReference type="InterPro" id="IPR006586">
    <property type="entry name" value="ADAM_Cys-rich"/>
</dbReference>
<keyword evidence="6 10" id="KW-0862">Zinc</keyword>
<dbReference type="Pfam" id="PF25379">
    <property type="entry name" value="Adt-1"/>
    <property type="match status" value="1"/>
</dbReference>
<dbReference type="SUPFAM" id="SSF82895">
    <property type="entry name" value="TSP-1 type 1 repeat"/>
    <property type="match status" value="1"/>
</dbReference>
<accession>A0A9P0EXF5</accession>
<dbReference type="GO" id="GO:0046872">
    <property type="term" value="F:metal ion binding"/>
    <property type="evidence" value="ECO:0007669"/>
    <property type="project" value="UniProtKB-KW"/>
</dbReference>
<evidence type="ECO:0000259" key="12">
    <source>
        <dbReference type="PROSITE" id="PS50215"/>
    </source>
</evidence>
<evidence type="ECO:0000313" key="13">
    <source>
        <dbReference type="EMBL" id="CAH0380895.1"/>
    </source>
</evidence>
<evidence type="ECO:0000256" key="10">
    <source>
        <dbReference type="PROSITE-ProRule" id="PRU00276"/>
    </source>
</evidence>
<feature type="chain" id="PRO_5040415989" description="Peptidase M12B domain-containing protein" evidence="11">
    <location>
        <begin position="23"/>
        <end position="1009"/>
    </location>
</feature>
<evidence type="ECO:0000256" key="8">
    <source>
        <dbReference type="ARBA" id="ARBA00023157"/>
    </source>
</evidence>
<dbReference type="Gene3D" id="3.40.1620.60">
    <property type="match status" value="1"/>
</dbReference>
<dbReference type="Pfam" id="PF17771">
    <property type="entry name" value="ADAMTS_CR_2"/>
    <property type="match status" value="1"/>
</dbReference>
<evidence type="ECO:0000256" key="11">
    <source>
        <dbReference type="SAM" id="SignalP"/>
    </source>
</evidence>
<evidence type="ECO:0000256" key="1">
    <source>
        <dbReference type="ARBA" id="ARBA00004613"/>
    </source>
</evidence>
<keyword evidence="7" id="KW-0482">Metalloprotease</keyword>
<feature type="binding site" evidence="10">
    <location>
        <position position="432"/>
    </location>
    <ligand>
        <name>Zn(2+)</name>
        <dbReference type="ChEBI" id="CHEBI:29105"/>
        <note>catalytic</note>
    </ligand>
</feature>
<evidence type="ECO:0000256" key="9">
    <source>
        <dbReference type="ARBA" id="ARBA00023180"/>
    </source>
</evidence>
<protein>
    <recommendedName>
        <fullName evidence="12">Peptidase M12B domain-containing protein</fullName>
    </recommendedName>
</protein>
<dbReference type="PANTHER" id="PTHR13723">
    <property type="entry name" value="ADAMTS A DISINTEGRIN AND METALLOPROTEASE WITH THROMBOSPONDIN MOTIFS PROTEASE"/>
    <property type="match status" value="1"/>
</dbReference>
<dbReference type="InterPro" id="IPR000884">
    <property type="entry name" value="TSP1_rpt"/>
</dbReference>
<comment type="subcellular location">
    <subcellularLocation>
        <location evidence="1">Secreted</location>
    </subcellularLocation>
</comment>
<dbReference type="SMART" id="SM00608">
    <property type="entry name" value="ACR"/>
    <property type="match status" value="1"/>
</dbReference>
<evidence type="ECO:0000256" key="3">
    <source>
        <dbReference type="ARBA" id="ARBA00022670"/>
    </source>
</evidence>
<keyword evidence="4 10" id="KW-0479">Metal-binding</keyword>
<dbReference type="GO" id="GO:0031012">
    <property type="term" value="C:extracellular matrix"/>
    <property type="evidence" value="ECO:0007669"/>
    <property type="project" value="TreeGrafter"/>
</dbReference>
<dbReference type="SUPFAM" id="SSF55486">
    <property type="entry name" value="Metalloproteases ('zincins'), catalytic domain"/>
    <property type="match status" value="1"/>
</dbReference>
<dbReference type="InterPro" id="IPR001590">
    <property type="entry name" value="Peptidase_M12B"/>
</dbReference>
<keyword evidence="2" id="KW-0964">Secreted</keyword>
<dbReference type="Proteomes" id="UP001152759">
    <property type="component" value="Chromosome 1"/>
</dbReference>
<feature type="binding site" evidence="10">
    <location>
        <position position="442"/>
    </location>
    <ligand>
        <name>Zn(2+)</name>
        <dbReference type="ChEBI" id="CHEBI:29105"/>
        <note>catalytic</note>
    </ligand>
</feature>
<name>A0A9P0EXF5_BEMTA</name>
<keyword evidence="5" id="KW-0378">Hydrolase</keyword>
<dbReference type="PROSITE" id="PS50215">
    <property type="entry name" value="ADAM_MEPRO"/>
    <property type="match status" value="1"/>
</dbReference>
<evidence type="ECO:0000256" key="7">
    <source>
        <dbReference type="ARBA" id="ARBA00023049"/>
    </source>
</evidence>
<dbReference type="AlphaFoldDB" id="A0A9P0EXF5"/>
<dbReference type="EMBL" id="OU963862">
    <property type="protein sequence ID" value="CAH0380895.1"/>
    <property type="molecule type" value="Genomic_DNA"/>
</dbReference>
<organism evidence="13 14">
    <name type="scientific">Bemisia tabaci</name>
    <name type="common">Sweetpotato whitefly</name>
    <name type="synonym">Aleurodes tabaci</name>
    <dbReference type="NCBI Taxonomy" id="7038"/>
    <lineage>
        <taxon>Eukaryota</taxon>
        <taxon>Metazoa</taxon>
        <taxon>Ecdysozoa</taxon>
        <taxon>Arthropoda</taxon>
        <taxon>Hexapoda</taxon>
        <taxon>Insecta</taxon>
        <taxon>Pterygota</taxon>
        <taxon>Neoptera</taxon>
        <taxon>Paraneoptera</taxon>
        <taxon>Hemiptera</taxon>
        <taxon>Sternorrhyncha</taxon>
        <taxon>Aleyrodoidea</taxon>
        <taxon>Aleyrodidae</taxon>
        <taxon>Aleyrodinae</taxon>
        <taxon>Bemisia</taxon>
    </lineage>
</organism>
<dbReference type="InterPro" id="IPR036383">
    <property type="entry name" value="TSP1_rpt_sf"/>
</dbReference>
<keyword evidence="14" id="KW-1185">Reference proteome</keyword>
<proteinExistence type="predicted"/>
<evidence type="ECO:0000256" key="2">
    <source>
        <dbReference type="ARBA" id="ARBA00022525"/>
    </source>
</evidence>
<feature type="signal peptide" evidence="11">
    <location>
        <begin position="1"/>
        <end position="22"/>
    </location>
</feature>
<dbReference type="GO" id="GO:0030198">
    <property type="term" value="P:extracellular matrix organization"/>
    <property type="evidence" value="ECO:0007669"/>
    <property type="project" value="TreeGrafter"/>
</dbReference>
<keyword evidence="9" id="KW-0325">Glycoprotein</keyword>
<dbReference type="GO" id="GO:0004222">
    <property type="term" value="F:metalloendopeptidase activity"/>
    <property type="evidence" value="ECO:0007669"/>
    <property type="project" value="InterPro"/>
</dbReference>
<dbReference type="InterPro" id="IPR050439">
    <property type="entry name" value="ADAMTS_ADAMTS-like"/>
</dbReference>
<dbReference type="InterPro" id="IPR057401">
    <property type="entry name" value="Adt-1/2-like_dom"/>
</dbReference>
<reference evidence="13" key="1">
    <citation type="submission" date="2021-12" db="EMBL/GenBank/DDBJ databases">
        <authorList>
            <person name="King R."/>
        </authorList>
    </citation>
    <scope>NUCLEOTIDE SEQUENCE</scope>
</reference>
<dbReference type="PROSITE" id="PS50092">
    <property type="entry name" value="TSP1"/>
    <property type="match status" value="1"/>
</dbReference>
<dbReference type="Pfam" id="PF01421">
    <property type="entry name" value="Reprolysin"/>
    <property type="match status" value="1"/>
</dbReference>
<dbReference type="Gene3D" id="3.40.390.10">
    <property type="entry name" value="Collagenase (Catalytic Domain)"/>
    <property type="match status" value="1"/>
</dbReference>
<keyword evidence="3" id="KW-0645">Protease</keyword>
<feature type="binding site" evidence="10">
    <location>
        <position position="436"/>
    </location>
    <ligand>
        <name>Zn(2+)</name>
        <dbReference type="ChEBI" id="CHEBI:29105"/>
        <note>catalytic</note>
    </ligand>
</feature>
<dbReference type="Gene3D" id="2.20.100.10">
    <property type="entry name" value="Thrombospondin type-1 (TSP1) repeat"/>
    <property type="match status" value="1"/>
</dbReference>
<dbReference type="InterPro" id="IPR024079">
    <property type="entry name" value="MetalloPept_cat_dom_sf"/>
</dbReference>
<feature type="domain" description="Peptidase M12B" evidence="12">
    <location>
        <begin position="274"/>
        <end position="493"/>
    </location>
</feature>
<dbReference type="GO" id="GO:0006508">
    <property type="term" value="P:proteolysis"/>
    <property type="evidence" value="ECO:0007669"/>
    <property type="project" value="UniProtKB-KW"/>
</dbReference>